<name>A0A3Q7YCL1_CICAR</name>
<feature type="domain" description="Reverse transcriptase zinc-binding" evidence="1">
    <location>
        <begin position="8"/>
        <end position="76"/>
    </location>
</feature>
<dbReference type="OrthoDB" id="1422167at2759"/>
<sequence>MEQRVAINGKWTHLWKLKRLCIIQTFMWLVAHERFLTIYCRSRWSVGVSPTCFTCKNGDETTDHILKDCVHATQVWIRHGETKVSLKSDLIA</sequence>
<reference evidence="3" key="2">
    <citation type="submission" date="2025-08" db="UniProtKB">
        <authorList>
            <consortium name="RefSeq"/>
        </authorList>
    </citation>
    <scope>IDENTIFICATION</scope>
    <source>
        <tissue evidence="3">Etiolated seedlings</tissue>
    </source>
</reference>
<dbReference type="InterPro" id="IPR026960">
    <property type="entry name" value="RVT-Znf"/>
</dbReference>
<reference evidence="2" key="1">
    <citation type="journal article" date="2013" name="Nat. Biotechnol.">
        <title>Draft genome sequence of chickpea (Cicer arietinum) provides a resource for trait improvement.</title>
        <authorList>
            <person name="Varshney R.K."/>
            <person name="Song C."/>
            <person name="Saxena R.K."/>
            <person name="Azam S."/>
            <person name="Yu S."/>
            <person name="Sharpe A.G."/>
            <person name="Cannon S."/>
            <person name="Baek J."/>
            <person name="Rosen B.D."/>
            <person name="Tar'an B."/>
            <person name="Millan T."/>
            <person name="Zhang X."/>
            <person name="Ramsay L.D."/>
            <person name="Iwata A."/>
            <person name="Wang Y."/>
            <person name="Nelson W."/>
            <person name="Farmer A.D."/>
            <person name="Gaur P.M."/>
            <person name="Soderlund C."/>
            <person name="Penmetsa R.V."/>
            <person name="Xu C."/>
            <person name="Bharti A.K."/>
            <person name="He W."/>
            <person name="Winter P."/>
            <person name="Zhao S."/>
            <person name="Hane J.K."/>
            <person name="Carrasquilla-Garcia N."/>
            <person name="Condie J.A."/>
            <person name="Upadhyaya H.D."/>
            <person name="Luo M.C."/>
            <person name="Thudi M."/>
            <person name="Gowda C.L."/>
            <person name="Singh N.P."/>
            <person name="Lichtenzveig J."/>
            <person name="Gali K.K."/>
            <person name="Rubio J."/>
            <person name="Nadarajan N."/>
            <person name="Dolezel J."/>
            <person name="Bansal K.C."/>
            <person name="Xu X."/>
            <person name="Edwards D."/>
            <person name="Zhang G."/>
            <person name="Kahl G."/>
            <person name="Gil J."/>
            <person name="Singh K.B."/>
            <person name="Datta S.K."/>
            <person name="Jackson S.A."/>
            <person name="Wang J."/>
            <person name="Cook D.R."/>
        </authorList>
    </citation>
    <scope>NUCLEOTIDE SEQUENCE [LARGE SCALE GENOMIC DNA]</scope>
    <source>
        <strain evidence="2">cv. CDC Frontier</strain>
    </source>
</reference>
<protein>
    <submittedName>
        <fullName evidence="3">Uncharacterized protein LOC113785401</fullName>
    </submittedName>
</protein>
<dbReference type="Pfam" id="PF13966">
    <property type="entry name" value="zf-RVT"/>
    <property type="match status" value="1"/>
</dbReference>
<gene>
    <name evidence="3" type="primary">LOC113785401</name>
</gene>
<evidence type="ECO:0000259" key="1">
    <source>
        <dbReference type="Pfam" id="PF13966"/>
    </source>
</evidence>
<organism evidence="2 3">
    <name type="scientific">Cicer arietinum</name>
    <name type="common">Chickpea</name>
    <name type="synonym">Garbanzo</name>
    <dbReference type="NCBI Taxonomy" id="3827"/>
    <lineage>
        <taxon>Eukaryota</taxon>
        <taxon>Viridiplantae</taxon>
        <taxon>Streptophyta</taxon>
        <taxon>Embryophyta</taxon>
        <taxon>Tracheophyta</taxon>
        <taxon>Spermatophyta</taxon>
        <taxon>Magnoliopsida</taxon>
        <taxon>eudicotyledons</taxon>
        <taxon>Gunneridae</taxon>
        <taxon>Pentapetalae</taxon>
        <taxon>rosids</taxon>
        <taxon>fabids</taxon>
        <taxon>Fabales</taxon>
        <taxon>Fabaceae</taxon>
        <taxon>Papilionoideae</taxon>
        <taxon>50 kb inversion clade</taxon>
        <taxon>NPAAA clade</taxon>
        <taxon>Hologalegina</taxon>
        <taxon>IRL clade</taxon>
        <taxon>Cicereae</taxon>
        <taxon>Cicer</taxon>
    </lineage>
</organism>
<keyword evidence="2" id="KW-1185">Reference proteome</keyword>
<proteinExistence type="predicted"/>
<dbReference type="Proteomes" id="UP000087171">
    <property type="component" value="Chromosome Ca2"/>
</dbReference>
<dbReference type="RefSeq" id="XP_027187530.1">
    <property type="nucleotide sequence ID" value="XM_027331729.1"/>
</dbReference>
<evidence type="ECO:0000313" key="2">
    <source>
        <dbReference type="Proteomes" id="UP000087171"/>
    </source>
</evidence>
<evidence type="ECO:0000313" key="3">
    <source>
        <dbReference type="RefSeq" id="XP_027187530.1"/>
    </source>
</evidence>
<dbReference type="AlphaFoldDB" id="A0A3Q7YCL1"/>
<accession>A0A3Q7YCL1</accession>